<keyword evidence="2" id="KW-1185">Reference proteome</keyword>
<sequence length="163" mass="18700">MLREFNLVRVLKRTDTELALLGNFKSDRHKKAAVLIIQTTTMYTQILNQLIVKMTLHKTLMNDIYNTFLAITLLSRYPWYSIRVLQNEWSEKRNKFSGTFPSMYFISALATVAAESARLDTDEVSCSFAAAIVQSYVDSALDIVPHEARKTHTSQHVKQARNI</sequence>
<proteinExistence type="predicted"/>
<evidence type="ECO:0000313" key="1">
    <source>
        <dbReference type="EMBL" id="KAI9917024.1"/>
    </source>
</evidence>
<evidence type="ECO:0000313" key="2">
    <source>
        <dbReference type="Proteomes" id="UP001163321"/>
    </source>
</evidence>
<accession>A0ACC0WE42</accession>
<protein>
    <submittedName>
        <fullName evidence="1">Uncharacterized protein</fullName>
    </submittedName>
</protein>
<comment type="caution">
    <text evidence="1">The sequence shown here is derived from an EMBL/GenBank/DDBJ whole genome shotgun (WGS) entry which is preliminary data.</text>
</comment>
<name>A0ACC0WE42_9STRA</name>
<gene>
    <name evidence="1" type="ORF">PsorP6_016783</name>
</gene>
<reference evidence="1 2" key="1">
    <citation type="journal article" date="2022" name="bioRxiv">
        <title>The genome of the oomycete Peronosclerospora sorghi, a cosmopolitan pathogen of maize and sorghum, is inflated with dispersed pseudogenes.</title>
        <authorList>
            <person name="Fletcher K."/>
            <person name="Martin F."/>
            <person name="Isakeit T."/>
            <person name="Cavanaugh K."/>
            <person name="Magill C."/>
            <person name="Michelmore R."/>
        </authorList>
    </citation>
    <scope>NUCLEOTIDE SEQUENCE [LARGE SCALE GENOMIC DNA]</scope>
    <source>
        <strain evidence="1">P6</strain>
    </source>
</reference>
<organism evidence="1 2">
    <name type="scientific">Peronosclerospora sorghi</name>
    <dbReference type="NCBI Taxonomy" id="230839"/>
    <lineage>
        <taxon>Eukaryota</taxon>
        <taxon>Sar</taxon>
        <taxon>Stramenopiles</taxon>
        <taxon>Oomycota</taxon>
        <taxon>Peronosporomycetes</taxon>
        <taxon>Peronosporales</taxon>
        <taxon>Peronosporaceae</taxon>
        <taxon>Peronosclerospora</taxon>
    </lineage>
</organism>
<dbReference type="EMBL" id="CM047581">
    <property type="protein sequence ID" value="KAI9917024.1"/>
    <property type="molecule type" value="Genomic_DNA"/>
</dbReference>
<dbReference type="Proteomes" id="UP001163321">
    <property type="component" value="Chromosome 2"/>
</dbReference>